<evidence type="ECO:0000259" key="2">
    <source>
        <dbReference type="Pfam" id="PF14214"/>
    </source>
</evidence>
<sequence>MSTLAATLCNVPASCSVDQSSVSSLVSLDWVLAAAIRTSGAQLTGTLLLNALGARVSMPLTVPVHADLSYDLILGQDWLLFCPDMLPDTTSRLSSGLVQPGKPAVAAAPPHAPTSPTPMPRTTPVDIASQSLHAPPPMPFDEGDLADILLDPDGVVYPMDGGSPIMSLCPECISCLRRNKTPALALANRNYLAPVPPELQDLTMIEESMIARSRAKCWIVKLKEENQNLELPTTQRGMKGHVIVYPQHPSRVDASLPPSIEEITAPVCVLFVGASKPTPEWLSKHAKPLAVNAGRVRRALDWLKAHNPLYRRVQINEERLRYLEENPVLPFNIEHIQPNTANEATTSRYDSMDSFDPGTNTTGEIPFENIVIADVECHASANELRAAALRHVKKNGGGYLQLPHDRDAENDFRSDGLLFPLIYPTLFPYGIGGPNDSKRPIRLSLKRHIKHLLSLNDRRFQEHPSFAFTAFNILQRHDLLLHTSLKVKRSNFDAVASQFATVSPQVVKTISERVANGESPAPKNPEEQKVLTLLKQVNAVVTSVPGSSAARVAMRNEIRGLMIEQGMPSFYITINPADVFSPVLKFMSGAEIDIDALLPEDVPNYWDQASVIAKNPVVAARFFNVYMKTFINTLLGFDPAGENLDGGILGVVKAHYGCVEAQGRGTLHCHMLVWVEGGLNPNEIRKRALGIADEDVEFRERLVRFLDDTISNSIPAEPAPTEGVQSDVHNPCSVRGIRAEMDQFPAERQKDLRNVAIQCQKHTHSKTCFKYWPGPPHPKTCRFDLHEDNYRAETVFDPETGEINLRCLDGLVNNFNATILEAVRNNMDIKFIGSGTSAKAILYYITDYITKSQLKTHVAFAMLELAVKKLGEFKPGEDEISIRGKRLLQKCAYAMISQQELSGQQVASYLLDFEDHFTSHSFRNFHWTPFEASINADDPSPECYVTKKTKTTEADPPANAQNGEDDSSDSESDSDDGPQFLNDLLEDADAGREDEQAEVQVGFDDSGRLVRKGGSALQDYRLRGRDLDARHPSQDVRDEFRRLDLLAAQTMMEHGTAEESREAQSYIVNTFSADALPQEHDDIIPDDAAGGARRLDRLQRDNSRLIGQGPSARKQSSKTPRKRIQRVGKAHNGGSTATYGRSDSAGLLIPDTTVPMDVDAHILESRTKRHREPSEREGDRIAKRARVQRV</sequence>
<feature type="domain" description="DUF6570" evidence="3">
    <location>
        <begin position="178"/>
        <end position="321"/>
    </location>
</feature>
<dbReference type="Pfam" id="PF14214">
    <property type="entry name" value="Helitron_like_N"/>
    <property type="match status" value="1"/>
</dbReference>
<dbReference type="InterPro" id="IPR025476">
    <property type="entry name" value="Helitron_helicase-like"/>
</dbReference>
<keyword evidence="5" id="KW-1185">Reference proteome</keyword>
<evidence type="ECO:0000313" key="5">
    <source>
        <dbReference type="Proteomes" id="UP000613580"/>
    </source>
</evidence>
<feature type="compositionally biased region" description="Acidic residues" evidence="1">
    <location>
        <begin position="963"/>
        <end position="976"/>
    </location>
</feature>
<feature type="region of interest" description="Disordered" evidence="1">
    <location>
        <begin position="93"/>
        <end position="136"/>
    </location>
</feature>
<evidence type="ECO:0000259" key="3">
    <source>
        <dbReference type="Pfam" id="PF20209"/>
    </source>
</evidence>
<dbReference type="GO" id="GO:0004386">
    <property type="term" value="F:helicase activity"/>
    <property type="evidence" value="ECO:0007669"/>
    <property type="project" value="UniProtKB-KW"/>
</dbReference>
<evidence type="ECO:0000313" key="4">
    <source>
        <dbReference type="EMBL" id="KAF7314095.1"/>
    </source>
</evidence>
<name>A0A8H6TE40_MYCCL</name>
<keyword evidence="4" id="KW-0547">Nucleotide-binding</keyword>
<feature type="region of interest" description="Disordered" evidence="1">
    <location>
        <begin position="1164"/>
        <end position="1190"/>
    </location>
</feature>
<accession>A0A8H6TE40</accession>
<feature type="compositionally biased region" description="Basic residues" evidence="1">
    <location>
        <begin position="1115"/>
        <end position="1129"/>
    </location>
</feature>
<reference evidence="4" key="1">
    <citation type="submission" date="2020-05" db="EMBL/GenBank/DDBJ databases">
        <title>Mycena genomes resolve the evolution of fungal bioluminescence.</title>
        <authorList>
            <person name="Tsai I.J."/>
        </authorList>
    </citation>
    <scope>NUCLEOTIDE SEQUENCE</scope>
    <source>
        <strain evidence="4">110903Hualien_Pintung</strain>
    </source>
</reference>
<keyword evidence="4" id="KW-0378">Hydrolase</keyword>
<evidence type="ECO:0000256" key="1">
    <source>
        <dbReference type="SAM" id="MobiDB-lite"/>
    </source>
</evidence>
<dbReference type="EMBL" id="JACAZE010000006">
    <property type="protein sequence ID" value="KAF7314095.1"/>
    <property type="molecule type" value="Genomic_DNA"/>
</dbReference>
<feature type="compositionally biased region" description="Basic and acidic residues" evidence="1">
    <location>
        <begin position="1164"/>
        <end position="1182"/>
    </location>
</feature>
<dbReference type="OrthoDB" id="10007484at2759"/>
<feature type="domain" description="Helitron helicase-like" evidence="2">
    <location>
        <begin position="448"/>
        <end position="673"/>
    </location>
</feature>
<proteinExistence type="predicted"/>
<gene>
    <name evidence="4" type="ORF">HMN09_00568600</name>
</gene>
<feature type="compositionally biased region" description="Pro residues" evidence="1">
    <location>
        <begin position="110"/>
        <end position="121"/>
    </location>
</feature>
<feature type="compositionally biased region" description="Low complexity" evidence="1">
    <location>
        <begin position="100"/>
        <end position="109"/>
    </location>
</feature>
<feature type="region of interest" description="Disordered" evidence="1">
    <location>
        <begin position="1099"/>
        <end position="1151"/>
    </location>
</feature>
<feature type="region of interest" description="Disordered" evidence="1">
    <location>
        <begin position="949"/>
        <end position="982"/>
    </location>
</feature>
<organism evidence="4 5">
    <name type="scientific">Mycena chlorophos</name>
    <name type="common">Agaric fungus</name>
    <name type="synonym">Agaricus chlorophos</name>
    <dbReference type="NCBI Taxonomy" id="658473"/>
    <lineage>
        <taxon>Eukaryota</taxon>
        <taxon>Fungi</taxon>
        <taxon>Dikarya</taxon>
        <taxon>Basidiomycota</taxon>
        <taxon>Agaricomycotina</taxon>
        <taxon>Agaricomycetes</taxon>
        <taxon>Agaricomycetidae</taxon>
        <taxon>Agaricales</taxon>
        <taxon>Marasmiineae</taxon>
        <taxon>Mycenaceae</taxon>
        <taxon>Mycena</taxon>
    </lineage>
</organism>
<dbReference type="AlphaFoldDB" id="A0A8H6TE40"/>
<protein>
    <submittedName>
        <fullName evidence="4">ATP-dependent DNA helicase</fullName>
    </submittedName>
</protein>
<keyword evidence="4" id="KW-0067">ATP-binding</keyword>
<dbReference type="Proteomes" id="UP000613580">
    <property type="component" value="Unassembled WGS sequence"/>
</dbReference>
<dbReference type="Pfam" id="PF20209">
    <property type="entry name" value="DUF6570"/>
    <property type="match status" value="1"/>
</dbReference>
<dbReference type="InterPro" id="IPR046700">
    <property type="entry name" value="DUF6570"/>
</dbReference>
<comment type="caution">
    <text evidence="4">The sequence shown here is derived from an EMBL/GenBank/DDBJ whole genome shotgun (WGS) entry which is preliminary data.</text>
</comment>
<keyword evidence="4" id="KW-0347">Helicase</keyword>